<accession>A0A7V8NLA6</accession>
<comment type="caution">
    <text evidence="2">The sequence shown here is derived from an EMBL/GenBank/DDBJ whole genome shotgun (WGS) entry which is preliminary data.</text>
</comment>
<feature type="domain" description="Integrase catalytic" evidence="1">
    <location>
        <begin position="161"/>
        <end position="343"/>
    </location>
</feature>
<dbReference type="InterPro" id="IPR012337">
    <property type="entry name" value="RNaseH-like_sf"/>
</dbReference>
<dbReference type="GO" id="GO:0003676">
    <property type="term" value="F:nucleic acid binding"/>
    <property type="evidence" value="ECO:0007669"/>
    <property type="project" value="InterPro"/>
</dbReference>
<reference evidence="2" key="1">
    <citation type="submission" date="2020-06" db="EMBL/GenBank/DDBJ databases">
        <title>Legume-microbial interactions unlock mineral nutrients during tropical forest succession.</title>
        <authorList>
            <person name="Epihov D.Z."/>
        </authorList>
    </citation>
    <scope>NUCLEOTIDE SEQUENCE [LARGE SCALE GENOMIC DNA]</scope>
    <source>
        <strain evidence="2">Pan2503</strain>
    </source>
</reference>
<evidence type="ECO:0000313" key="2">
    <source>
        <dbReference type="EMBL" id="MBA0083390.1"/>
    </source>
</evidence>
<dbReference type="InterPro" id="IPR001584">
    <property type="entry name" value="Integrase_cat-core"/>
</dbReference>
<dbReference type="Gene3D" id="3.30.420.10">
    <property type="entry name" value="Ribonuclease H-like superfamily/Ribonuclease H"/>
    <property type="match status" value="1"/>
</dbReference>
<dbReference type="GO" id="GO:0015074">
    <property type="term" value="P:DNA integration"/>
    <property type="evidence" value="ECO:0007669"/>
    <property type="project" value="InterPro"/>
</dbReference>
<dbReference type="PROSITE" id="PS50994">
    <property type="entry name" value="INTEGRASE"/>
    <property type="match status" value="1"/>
</dbReference>
<protein>
    <submittedName>
        <fullName evidence="2">Transposase</fullName>
    </submittedName>
</protein>
<dbReference type="SUPFAM" id="SSF53098">
    <property type="entry name" value="Ribonuclease H-like"/>
    <property type="match status" value="1"/>
</dbReference>
<dbReference type="InterPro" id="IPR036397">
    <property type="entry name" value="RNaseH_sf"/>
</dbReference>
<dbReference type="EMBL" id="JACDQQ010000019">
    <property type="protein sequence ID" value="MBA0083390.1"/>
    <property type="molecule type" value="Genomic_DNA"/>
</dbReference>
<sequence length="508" mass="57870">MRRVTMATRDELVVAVRERYANSERRGKTRILDEFVAVTGFHRKHAMRVLRGEQTTRGAPRPARRLYDEAVRDALIVIWEASDRICGKRLKSLVPLLVEAMERHKHLQLAPDIRARLLAMSAATIDRALRTVREHAGGRSRRRAAPSLAVRRRVPVRTFSDWHNPSPGFVEADLVAHSGPSASGSFVQTLVLTDVATGWTECAPLLVREQNVLTEVLTELRKLLPFNLLGLDTDNDSVFMNETVHDYCQATGVVFTRCRPYRKNDQAFVEQKNGAVVRHVVGYRRLEGLEAATALARLYATVRLFVNFFQPSFKLAEKERDGARVRKRYHRPATPCQRLLADPRTSQQVRDRVTALYADLDPVRLLSDMRTAQQQLVDIADRSLVPTSVSTDALPIEEFLAGLRIAWKDGEVRPTALPKPKQKRGRRRPDPLAKVIEQLHTWFTAEPWRTGRELLARLQVEYPGTYGDGLLRTLQRRLKIWRSEIAHTMVFGAMHSRQPENRSRAESG</sequence>
<dbReference type="Proteomes" id="UP000567293">
    <property type="component" value="Unassembled WGS sequence"/>
</dbReference>
<evidence type="ECO:0000259" key="1">
    <source>
        <dbReference type="PROSITE" id="PS50994"/>
    </source>
</evidence>
<organism evidence="2 3">
    <name type="scientific">Candidatus Acidiferrum panamense</name>
    <dbReference type="NCBI Taxonomy" id="2741543"/>
    <lineage>
        <taxon>Bacteria</taxon>
        <taxon>Pseudomonadati</taxon>
        <taxon>Acidobacteriota</taxon>
        <taxon>Terriglobia</taxon>
        <taxon>Candidatus Acidiferrales</taxon>
        <taxon>Candidatus Acidiferrum</taxon>
    </lineage>
</organism>
<gene>
    <name evidence="2" type="ORF">HRJ53_00180</name>
</gene>
<evidence type="ECO:0000313" key="3">
    <source>
        <dbReference type="Proteomes" id="UP000567293"/>
    </source>
</evidence>
<proteinExistence type="predicted"/>
<keyword evidence="3" id="KW-1185">Reference proteome</keyword>
<dbReference type="AlphaFoldDB" id="A0A7V8NLA6"/>
<name>A0A7V8NLA6_9BACT</name>